<sequence>MRAGLAAALALAGLLATAACRSDADRADPDDRAPSAAPSTPAAARLELEYLGSTTIPRSSDFQGTAVGGLSGISFDREHDRYYVISDDRSERSPARFYTAAITIGPTGSVRARLTGTKPLLRRDGSVYPPLSYGYAPPDPEGIAVDPRSGNLYWVDEGERSDVLANPAVRVATPGGARVRELPIPKSLRIAPGRGPRRNQALEGVTFTPDGRQLYVAMEDPLLQDGPNPTARAGALTRVTRYTGDAPDAQYAYPLEPLFLAPREADRSATNGLSDLVALGGGRFLTIERAAVPDRFRIKVRIYLADANGATNVLSRSLGGAVPMRKTLLLDLDDTRGHVDNVEGVTLGPDLPDGRKSVVLVTDDNFNWIQQTQVIALALSGA</sequence>
<dbReference type="Gene3D" id="2.130.10.10">
    <property type="entry name" value="YVTN repeat-like/Quinoprotein amine dehydrogenase"/>
    <property type="match status" value="1"/>
</dbReference>
<evidence type="ECO:0000313" key="3">
    <source>
        <dbReference type="EMBL" id="TQS47146.1"/>
    </source>
</evidence>
<name>A0A545B0N4_9ACTN</name>
<dbReference type="Pfam" id="PF13449">
    <property type="entry name" value="Phytase-like"/>
    <property type="match status" value="1"/>
</dbReference>
<dbReference type="OrthoDB" id="9798539at2"/>
<dbReference type="InterPro" id="IPR015943">
    <property type="entry name" value="WD40/YVTN_repeat-like_dom_sf"/>
</dbReference>
<dbReference type="EMBL" id="VIRS01000001">
    <property type="protein sequence ID" value="TQS47146.1"/>
    <property type="molecule type" value="Genomic_DNA"/>
</dbReference>
<dbReference type="InterPro" id="IPR027372">
    <property type="entry name" value="Phytase-like_dom"/>
</dbReference>
<dbReference type="SUPFAM" id="SSF50956">
    <property type="entry name" value="Thermostable phytase (3-phytase)"/>
    <property type="match status" value="1"/>
</dbReference>
<feature type="chain" id="PRO_5039280992" evidence="1">
    <location>
        <begin position="19"/>
        <end position="382"/>
    </location>
</feature>
<dbReference type="InParanoid" id="A0A545B0N4"/>
<evidence type="ECO:0000259" key="2">
    <source>
        <dbReference type="Pfam" id="PF13449"/>
    </source>
</evidence>
<gene>
    <name evidence="3" type="ORF">FL583_01890</name>
</gene>
<organism evidence="3 4">
    <name type="scientific">Cryptosporangium phraense</name>
    <dbReference type="NCBI Taxonomy" id="2593070"/>
    <lineage>
        <taxon>Bacteria</taxon>
        <taxon>Bacillati</taxon>
        <taxon>Actinomycetota</taxon>
        <taxon>Actinomycetes</taxon>
        <taxon>Cryptosporangiales</taxon>
        <taxon>Cryptosporangiaceae</taxon>
        <taxon>Cryptosporangium</taxon>
    </lineage>
</organism>
<evidence type="ECO:0000256" key="1">
    <source>
        <dbReference type="SAM" id="SignalP"/>
    </source>
</evidence>
<proteinExistence type="predicted"/>
<protein>
    <submittedName>
        <fullName evidence="3">Esterase-like activity of phytase family protein</fullName>
    </submittedName>
</protein>
<accession>A0A545B0N4</accession>
<feature type="signal peptide" evidence="1">
    <location>
        <begin position="1"/>
        <end position="18"/>
    </location>
</feature>
<feature type="domain" description="Phytase-like" evidence="2">
    <location>
        <begin position="65"/>
        <end position="366"/>
    </location>
</feature>
<dbReference type="PROSITE" id="PS51257">
    <property type="entry name" value="PROKAR_LIPOPROTEIN"/>
    <property type="match status" value="1"/>
</dbReference>
<evidence type="ECO:0000313" key="4">
    <source>
        <dbReference type="Proteomes" id="UP000317982"/>
    </source>
</evidence>
<comment type="caution">
    <text evidence="3">The sequence shown here is derived from an EMBL/GenBank/DDBJ whole genome shotgun (WGS) entry which is preliminary data.</text>
</comment>
<keyword evidence="4" id="KW-1185">Reference proteome</keyword>
<dbReference type="PANTHER" id="PTHR37957">
    <property type="entry name" value="BLR7070 PROTEIN"/>
    <property type="match status" value="1"/>
</dbReference>
<dbReference type="AlphaFoldDB" id="A0A545B0N4"/>
<reference evidence="3 4" key="1">
    <citation type="submission" date="2019-07" db="EMBL/GenBank/DDBJ databases">
        <title>Cryptosporangium phraense sp. nov., isolated from plant litter.</title>
        <authorList>
            <person name="Suriyachadkun C."/>
        </authorList>
    </citation>
    <scope>NUCLEOTIDE SEQUENCE [LARGE SCALE GENOMIC DNA]</scope>
    <source>
        <strain evidence="3 4">A-T 5661</strain>
    </source>
</reference>
<keyword evidence="1" id="KW-0732">Signal</keyword>
<dbReference type="PANTHER" id="PTHR37957:SF1">
    <property type="entry name" value="PHYTASE-LIKE DOMAIN-CONTAINING PROTEIN"/>
    <property type="match status" value="1"/>
</dbReference>
<dbReference type="Proteomes" id="UP000317982">
    <property type="component" value="Unassembled WGS sequence"/>
</dbReference>